<accession>A0A1E4S735</accession>
<evidence type="ECO:0000256" key="8">
    <source>
        <dbReference type="ARBA" id="ARBA00023128"/>
    </source>
</evidence>
<keyword evidence="8" id="KW-0496">Mitochondrion</keyword>
<protein>
    <submittedName>
        <fullName evidence="13">Carrier protein-like protein</fullName>
    </submittedName>
    <submittedName>
        <fullName evidence="12">YMC2 protein</fullName>
    </submittedName>
</protein>
<evidence type="ECO:0000256" key="11">
    <source>
        <dbReference type="RuleBase" id="RU000488"/>
    </source>
</evidence>
<dbReference type="PRINTS" id="PR00926">
    <property type="entry name" value="MITOCARRIER"/>
</dbReference>
<name>A0A0H5C3Y6_CYBJN</name>
<proteinExistence type="inferred from homology"/>
<reference evidence="13 15" key="3">
    <citation type="journal article" date="2016" name="Proc. Natl. Acad. Sci. U.S.A.">
        <title>Comparative genomics of biotechnologically important yeasts.</title>
        <authorList>
            <person name="Riley R."/>
            <person name="Haridas S."/>
            <person name="Wolfe K.H."/>
            <person name="Lopes M.R."/>
            <person name="Hittinger C.T."/>
            <person name="Goeker M."/>
            <person name="Salamov A.A."/>
            <person name="Wisecaver J.H."/>
            <person name="Long T.M."/>
            <person name="Calvey C.H."/>
            <person name="Aerts A.L."/>
            <person name="Barry K.W."/>
            <person name="Choi C."/>
            <person name="Clum A."/>
            <person name="Coughlan A.Y."/>
            <person name="Deshpande S."/>
            <person name="Douglass A.P."/>
            <person name="Hanson S.J."/>
            <person name="Klenk H.-P."/>
            <person name="LaButti K.M."/>
            <person name="Lapidus A."/>
            <person name="Lindquist E.A."/>
            <person name="Lipzen A.M."/>
            <person name="Meier-Kolthoff J.P."/>
            <person name="Ohm R.A."/>
            <person name="Otillar R.P."/>
            <person name="Pangilinan J.L."/>
            <person name="Peng Y."/>
            <person name="Rokas A."/>
            <person name="Rosa C.A."/>
            <person name="Scheuner C."/>
            <person name="Sibirny A.A."/>
            <person name="Slot J.C."/>
            <person name="Stielow J.B."/>
            <person name="Sun H."/>
            <person name="Kurtzman C.P."/>
            <person name="Blackwell M."/>
            <person name="Grigoriev I.V."/>
            <person name="Jeffries T.W."/>
        </authorList>
    </citation>
    <scope>NUCLEOTIDE SEQUENCE [LARGE SCALE GENOMIC DNA]</scope>
    <source>
        <strain evidence="15">ATCC 18201 / CBS 1600 / BCRC 20928 / JCM 3617 / NBRC 0987 / NRRL Y-1542</strain>
        <strain evidence="13">NRRL Y-1542</strain>
    </source>
</reference>
<comment type="subcellular location">
    <subcellularLocation>
        <location evidence="1">Mitochondrion inner membrane</location>
        <topology evidence="1">Multi-pass membrane protein</topology>
    </subcellularLocation>
</comment>
<keyword evidence="3 11" id="KW-0813">Transport</keyword>
<evidence type="ECO:0000256" key="5">
    <source>
        <dbReference type="ARBA" id="ARBA00022737"/>
    </source>
</evidence>
<dbReference type="OMA" id="VWFLAFE"/>
<evidence type="ECO:0000313" key="15">
    <source>
        <dbReference type="Proteomes" id="UP000094389"/>
    </source>
</evidence>
<dbReference type="Proteomes" id="UP000038830">
    <property type="component" value="Unassembled WGS sequence"/>
</dbReference>
<keyword evidence="4 10" id="KW-0812">Transmembrane</keyword>
<evidence type="ECO:0000256" key="6">
    <source>
        <dbReference type="ARBA" id="ARBA00022792"/>
    </source>
</evidence>
<dbReference type="EMBL" id="KV453926">
    <property type="protein sequence ID" value="ODV75288.1"/>
    <property type="molecule type" value="Genomic_DNA"/>
</dbReference>
<keyword evidence="9 10" id="KW-0472">Membrane</keyword>
<dbReference type="SUPFAM" id="SSF103506">
    <property type="entry name" value="Mitochondrial carrier"/>
    <property type="match status" value="1"/>
</dbReference>
<feature type="repeat" description="Solcar" evidence="10">
    <location>
        <begin position="206"/>
        <end position="294"/>
    </location>
</feature>
<evidence type="ECO:0000256" key="10">
    <source>
        <dbReference type="PROSITE-ProRule" id="PRU00282"/>
    </source>
</evidence>
<dbReference type="GeneID" id="30988727"/>
<dbReference type="OrthoDB" id="409586at2759"/>
<keyword evidence="7" id="KW-1133">Transmembrane helix</keyword>
<evidence type="ECO:0000313" key="13">
    <source>
        <dbReference type="EMBL" id="ODV75288.1"/>
    </source>
</evidence>
<organism evidence="12 14">
    <name type="scientific">Cyberlindnera jadinii (strain ATCC 18201 / CBS 1600 / BCRC 20928 / JCM 3617 / NBRC 0987 / NRRL Y-1542)</name>
    <name type="common">Torula yeast</name>
    <name type="synonym">Candida utilis</name>
    <dbReference type="NCBI Taxonomy" id="983966"/>
    <lineage>
        <taxon>Eukaryota</taxon>
        <taxon>Fungi</taxon>
        <taxon>Dikarya</taxon>
        <taxon>Ascomycota</taxon>
        <taxon>Saccharomycotina</taxon>
        <taxon>Saccharomycetes</taxon>
        <taxon>Phaffomycetales</taxon>
        <taxon>Phaffomycetaceae</taxon>
        <taxon>Cyberlindnera</taxon>
    </lineage>
</organism>
<evidence type="ECO:0000313" key="14">
    <source>
        <dbReference type="Proteomes" id="UP000038830"/>
    </source>
</evidence>
<dbReference type="InterPro" id="IPR023395">
    <property type="entry name" value="MCP_dom_sf"/>
</dbReference>
<dbReference type="PANTHER" id="PTHR45624:SF12">
    <property type="entry name" value="MITOCHONDRIAL ORNITHINE TRANSPORTER 1"/>
    <property type="match status" value="1"/>
</dbReference>
<reference evidence="12" key="1">
    <citation type="submission" date="2014-12" db="EMBL/GenBank/DDBJ databases">
        <authorList>
            <person name="Jaenicke S."/>
        </authorList>
    </citation>
    <scope>NUCLEOTIDE SEQUENCE [LARGE SCALE GENOMIC DNA]</scope>
    <source>
        <strain evidence="12">CBS1600</strain>
    </source>
</reference>
<evidence type="ECO:0000256" key="2">
    <source>
        <dbReference type="ARBA" id="ARBA00006375"/>
    </source>
</evidence>
<feature type="repeat" description="Solcar" evidence="10">
    <location>
        <begin position="106"/>
        <end position="194"/>
    </location>
</feature>
<dbReference type="InterPro" id="IPR018108">
    <property type="entry name" value="MCP_transmembrane"/>
</dbReference>
<dbReference type="Pfam" id="PF00153">
    <property type="entry name" value="Mito_carr"/>
    <property type="match status" value="3"/>
</dbReference>
<evidence type="ECO:0000256" key="7">
    <source>
        <dbReference type="ARBA" id="ARBA00022989"/>
    </source>
</evidence>
<dbReference type="STRING" id="983966.A0A0H5C3Y6"/>
<sequence length="296" mass="32651">MAETHVDSSWSRKAKDITAGFAGGAVQVLIGQPFDLVKVRLQTGQYSSPIEAVVSTLKNEGFSAFYKGTLPPLIGVGACVSVQFYAFHEARRQLLQRFSTPGQKELTLKQFYLAGAFAGILNTPITAPVEQLRILMQTQPSGERRLYNGPRDALQKIYYREGINGVFRGFSVTLLREAQAYGVWFLTYEFLVQRALHSSGIERKDLSTPELLLYGALAGDALWLASYPLDVIKSKLQSDGFGSKAQFRNARDVAQVVWKDSGFKGFWRGITPALIRAIPCSAGTFATVELTLRLLG</sequence>
<keyword evidence="6" id="KW-0999">Mitochondrion inner membrane</keyword>
<dbReference type="Gene3D" id="1.50.40.10">
    <property type="entry name" value="Mitochondrial carrier domain"/>
    <property type="match status" value="1"/>
</dbReference>
<dbReference type="Proteomes" id="UP000094389">
    <property type="component" value="Unassembled WGS sequence"/>
</dbReference>
<dbReference type="PANTHER" id="PTHR45624">
    <property type="entry name" value="MITOCHONDRIAL BASIC AMINO ACIDS TRANSPORTER-RELATED"/>
    <property type="match status" value="1"/>
</dbReference>
<accession>A0A0H5C3Y6</accession>
<evidence type="ECO:0000256" key="1">
    <source>
        <dbReference type="ARBA" id="ARBA00004448"/>
    </source>
</evidence>
<dbReference type="GO" id="GO:0000064">
    <property type="term" value="F:L-ornithine transmembrane transporter activity"/>
    <property type="evidence" value="ECO:0007669"/>
    <property type="project" value="TreeGrafter"/>
</dbReference>
<keyword evidence="15" id="KW-1185">Reference proteome</keyword>
<dbReference type="EMBL" id="CDQK01000003">
    <property type="protein sequence ID" value="CEP22437.1"/>
    <property type="molecule type" value="Genomic_DNA"/>
</dbReference>
<keyword evidence="5" id="KW-0677">Repeat</keyword>
<evidence type="ECO:0000256" key="9">
    <source>
        <dbReference type="ARBA" id="ARBA00023136"/>
    </source>
</evidence>
<feature type="repeat" description="Solcar" evidence="10">
    <location>
        <begin position="11"/>
        <end position="93"/>
    </location>
</feature>
<dbReference type="RefSeq" id="XP_020072327.1">
    <property type="nucleotide sequence ID" value="XM_020214331.1"/>
</dbReference>
<evidence type="ECO:0000256" key="4">
    <source>
        <dbReference type="ARBA" id="ARBA00022692"/>
    </source>
</evidence>
<gene>
    <name evidence="12" type="primary">YMC2</name>
    <name evidence="12" type="ORF">BN1211_2801</name>
    <name evidence="13" type="ORF">CYBJADRAFT_166043</name>
</gene>
<comment type="similarity">
    <text evidence="2 11">Belongs to the mitochondrial carrier (TC 2.A.29) family.</text>
</comment>
<reference evidence="14" key="2">
    <citation type="journal article" date="2015" name="J. Biotechnol.">
        <title>The structure of the Cyberlindnera jadinii genome and its relation to Candida utilis analyzed by the occurrence of single nucleotide polymorphisms.</title>
        <authorList>
            <person name="Rupp O."/>
            <person name="Brinkrolf K."/>
            <person name="Buerth C."/>
            <person name="Kunigo M."/>
            <person name="Schneider J."/>
            <person name="Jaenicke S."/>
            <person name="Goesmann A."/>
            <person name="Puehler A."/>
            <person name="Jaeger K.-E."/>
            <person name="Ernst J.F."/>
        </authorList>
    </citation>
    <scope>NUCLEOTIDE SEQUENCE [LARGE SCALE GENOMIC DNA]</scope>
    <source>
        <strain evidence="14">ATCC 18201 / CBS 1600 / BCRC 20928 / JCM 3617 / NBRC 0987 / NRRL Y-1542</strain>
    </source>
</reference>
<evidence type="ECO:0000256" key="3">
    <source>
        <dbReference type="ARBA" id="ARBA00022448"/>
    </source>
</evidence>
<dbReference type="AlphaFoldDB" id="A0A0H5C3Y6"/>
<dbReference type="GO" id="GO:0005743">
    <property type="term" value="C:mitochondrial inner membrane"/>
    <property type="evidence" value="ECO:0007669"/>
    <property type="project" value="UniProtKB-SubCell"/>
</dbReference>
<evidence type="ECO:0000313" key="12">
    <source>
        <dbReference type="EMBL" id="CEP22437.1"/>
    </source>
</evidence>
<dbReference type="PROSITE" id="PS50920">
    <property type="entry name" value="SOLCAR"/>
    <property type="match status" value="3"/>
</dbReference>
<dbReference type="InterPro" id="IPR050567">
    <property type="entry name" value="Mitochondrial_Carrier"/>
</dbReference>
<dbReference type="GO" id="GO:1990575">
    <property type="term" value="P:mitochondrial L-ornithine transmembrane transport"/>
    <property type="evidence" value="ECO:0007669"/>
    <property type="project" value="TreeGrafter"/>
</dbReference>
<dbReference type="InterPro" id="IPR002067">
    <property type="entry name" value="MCP"/>
</dbReference>